<dbReference type="EMBL" id="JACVVK020000710">
    <property type="protein sequence ID" value="KAK7453173.1"/>
    <property type="molecule type" value="Genomic_DNA"/>
</dbReference>
<reference evidence="2 3" key="1">
    <citation type="journal article" date="2023" name="Sci. Data">
        <title>Genome assembly of the Korean intertidal mud-creeper Batillaria attramentaria.</title>
        <authorList>
            <person name="Patra A.K."/>
            <person name="Ho P.T."/>
            <person name="Jun S."/>
            <person name="Lee S.J."/>
            <person name="Kim Y."/>
            <person name="Won Y.J."/>
        </authorList>
    </citation>
    <scope>NUCLEOTIDE SEQUENCE [LARGE SCALE GENOMIC DNA]</scope>
    <source>
        <strain evidence="2">Wonlab-2016</strain>
    </source>
</reference>
<dbReference type="AlphaFoldDB" id="A0ABD0J2H1"/>
<organism evidence="2 3">
    <name type="scientific">Batillaria attramentaria</name>
    <dbReference type="NCBI Taxonomy" id="370345"/>
    <lineage>
        <taxon>Eukaryota</taxon>
        <taxon>Metazoa</taxon>
        <taxon>Spiralia</taxon>
        <taxon>Lophotrochozoa</taxon>
        <taxon>Mollusca</taxon>
        <taxon>Gastropoda</taxon>
        <taxon>Caenogastropoda</taxon>
        <taxon>Sorbeoconcha</taxon>
        <taxon>Cerithioidea</taxon>
        <taxon>Batillariidae</taxon>
        <taxon>Batillaria</taxon>
    </lineage>
</organism>
<protein>
    <submittedName>
        <fullName evidence="2">Uncharacterized protein</fullName>
    </submittedName>
</protein>
<sequence length="92" mass="10653">MACELCLTTYEATQRFATPEIYTSLVRTPDRSVQDHRGYSEKTLPGNDFKEVDANRSDENFTENLQDLSLMIPTRSRFSLLTCPKRLLYQTI</sequence>
<accession>A0ABD0J2H1</accession>
<evidence type="ECO:0000256" key="1">
    <source>
        <dbReference type="SAM" id="MobiDB-lite"/>
    </source>
</evidence>
<keyword evidence="3" id="KW-1185">Reference proteome</keyword>
<evidence type="ECO:0000313" key="2">
    <source>
        <dbReference type="EMBL" id="KAK7453173.1"/>
    </source>
</evidence>
<dbReference type="Proteomes" id="UP001519460">
    <property type="component" value="Unassembled WGS sequence"/>
</dbReference>
<evidence type="ECO:0000313" key="3">
    <source>
        <dbReference type="Proteomes" id="UP001519460"/>
    </source>
</evidence>
<feature type="region of interest" description="Disordered" evidence="1">
    <location>
        <begin position="32"/>
        <end position="52"/>
    </location>
</feature>
<name>A0ABD0J2H1_9CAEN</name>
<comment type="caution">
    <text evidence="2">The sequence shown here is derived from an EMBL/GenBank/DDBJ whole genome shotgun (WGS) entry which is preliminary data.</text>
</comment>
<gene>
    <name evidence="2" type="ORF">BaRGS_00039656</name>
</gene>
<proteinExistence type="predicted"/>